<reference evidence="1 2" key="1">
    <citation type="journal article" date="2019" name="Commun. Biol.">
        <title>The bagworm genome reveals a unique fibroin gene that provides high tensile strength.</title>
        <authorList>
            <person name="Kono N."/>
            <person name="Nakamura H."/>
            <person name="Ohtoshi R."/>
            <person name="Tomita M."/>
            <person name="Numata K."/>
            <person name="Arakawa K."/>
        </authorList>
    </citation>
    <scope>NUCLEOTIDE SEQUENCE [LARGE SCALE GENOMIC DNA]</scope>
</reference>
<dbReference type="Proteomes" id="UP000299102">
    <property type="component" value="Unassembled WGS sequence"/>
</dbReference>
<name>A0A4C1SP65_EUMVA</name>
<protein>
    <submittedName>
        <fullName evidence="1">Uncharacterized protein</fullName>
    </submittedName>
</protein>
<dbReference type="AlphaFoldDB" id="A0A4C1SP65"/>
<accession>A0A4C1SP65</accession>
<sequence>MRQPSVLDTVVKRVDLDSARAVCKPFSPCATAKRKVPSLKEERTSTVTEQWIGMMRERCVLLFDSNASADRVEERSLIPRSRSHARLKRNATMSHALSCVRPAFIETLSRQKFGRYQLNAMSVRVAQNWFKLFQSAGHTFDCNPDPTSVFAPVTFSVSVPVQLVIQFRSASILVSFAILCPAFNPDFTTSHNSDLDEVDLTDRY</sequence>
<keyword evidence="2" id="KW-1185">Reference proteome</keyword>
<dbReference type="EMBL" id="BGZK01000012">
    <property type="protein sequence ID" value="GBP04023.1"/>
    <property type="molecule type" value="Genomic_DNA"/>
</dbReference>
<organism evidence="1 2">
    <name type="scientific">Eumeta variegata</name>
    <name type="common">Bagworm moth</name>
    <name type="synonym">Eumeta japonica</name>
    <dbReference type="NCBI Taxonomy" id="151549"/>
    <lineage>
        <taxon>Eukaryota</taxon>
        <taxon>Metazoa</taxon>
        <taxon>Ecdysozoa</taxon>
        <taxon>Arthropoda</taxon>
        <taxon>Hexapoda</taxon>
        <taxon>Insecta</taxon>
        <taxon>Pterygota</taxon>
        <taxon>Neoptera</taxon>
        <taxon>Endopterygota</taxon>
        <taxon>Lepidoptera</taxon>
        <taxon>Glossata</taxon>
        <taxon>Ditrysia</taxon>
        <taxon>Tineoidea</taxon>
        <taxon>Psychidae</taxon>
        <taxon>Oiketicinae</taxon>
        <taxon>Eumeta</taxon>
    </lineage>
</organism>
<comment type="caution">
    <text evidence="1">The sequence shown here is derived from an EMBL/GenBank/DDBJ whole genome shotgun (WGS) entry which is preliminary data.</text>
</comment>
<gene>
    <name evidence="1" type="ORF">EVAR_74790_1</name>
</gene>
<evidence type="ECO:0000313" key="2">
    <source>
        <dbReference type="Proteomes" id="UP000299102"/>
    </source>
</evidence>
<evidence type="ECO:0000313" key="1">
    <source>
        <dbReference type="EMBL" id="GBP04023.1"/>
    </source>
</evidence>
<proteinExistence type="predicted"/>